<dbReference type="SUPFAM" id="SSF48208">
    <property type="entry name" value="Six-hairpin glycosidases"/>
    <property type="match status" value="1"/>
</dbReference>
<dbReference type="PANTHER" id="PTHR23403:SF1">
    <property type="entry name" value="TREHALASE"/>
    <property type="match status" value="1"/>
</dbReference>
<name>A0A6I4HXS4_9SPHI</name>
<dbReference type="PRINTS" id="PR00744">
    <property type="entry name" value="GLHYDRLASE37"/>
</dbReference>
<dbReference type="EMBL" id="CP066775">
    <property type="protein sequence ID" value="QQL49306.1"/>
    <property type="molecule type" value="Genomic_DNA"/>
</dbReference>
<dbReference type="GO" id="GO:0005993">
    <property type="term" value="P:trehalose catabolic process"/>
    <property type="evidence" value="ECO:0007669"/>
    <property type="project" value="TreeGrafter"/>
</dbReference>
<evidence type="ECO:0000256" key="2">
    <source>
        <dbReference type="ARBA" id="ARBA00023295"/>
    </source>
</evidence>
<dbReference type="AlphaFoldDB" id="A0A6I4HXS4"/>
<keyword evidence="4" id="KW-1185">Reference proteome</keyword>
<dbReference type="Pfam" id="PF01204">
    <property type="entry name" value="Trehalase"/>
    <property type="match status" value="1"/>
</dbReference>
<dbReference type="KEGG" id="mgik:GO620_014160"/>
<gene>
    <name evidence="3" type="primary">treF</name>
    <name evidence="3" type="ORF">GO620_014160</name>
</gene>
<protein>
    <submittedName>
        <fullName evidence="3">Alpha,alpha-trehalase TreF</fullName>
    </submittedName>
</protein>
<sequence length="519" mass="59088">MMKKLLPLAFAFIFLTNVKAQVKTPAEVFPGLFAAVQMAHLYPDGKTFADAMPKRPAKEILADYNRLKNSPGFNLKQFADQNFEIPLSVTSGFVSDISAGVRKHIDTLWNVLQRKADKDKEGSRINLPYRYIVPGGRFRESYYWDTYFTMQGLEESGRWDVIENMVKNFAYVIDTYGHIPNGMRTYYISRSQPPFFALMVELLAKHKGNKTITKYLPELLKEYKYWMDGVGGVKVNSALRHVVKMPDGSILNRYCDASRTPREESYREDILAAQQSKQKAADYYQNARSAAESGWDFCSRWFVDGKHLTTIQTTKLVPVDLNCLLYHLEQVLARSYSLRGDAITGKIYLARADARRKSLMKFCWNEAEGIYQDYNWTTHKKSPWLTIATTSPLFFNVATPHQADKIAVAVENKLLQPGGIACTMFNTGEQWDRPNGWAPLEFMAIMGLRAYGKDKLAEVAALRWIKLNKSAFESTGKLLEKYNIENVDVSVGGGGEYPLQDGFGWTNGVLLKLMNIYKQ</sequence>
<evidence type="ECO:0000313" key="3">
    <source>
        <dbReference type="EMBL" id="QQL49306.1"/>
    </source>
</evidence>
<dbReference type="InterPro" id="IPR018232">
    <property type="entry name" value="Glyco_hydro_37_CS"/>
</dbReference>
<dbReference type="GO" id="GO:0004555">
    <property type="term" value="F:alpha,alpha-trehalase activity"/>
    <property type="evidence" value="ECO:0007669"/>
    <property type="project" value="InterPro"/>
</dbReference>
<accession>A0A6I4HXS4</accession>
<evidence type="ECO:0000313" key="4">
    <source>
        <dbReference type="Proteomes" id="UP000429232"/>
    </source>
</evidence>
<proteinExistence type="predicted"/>
<dbReference type="InterPro" id="IPR008928">
    <property type="entry name" value="6-hairpin_glycosidase_sf"/>
</dbReference>
<dbReference type="PROSITE" id="PS00928">
    <property type="entry name" value="TREHALASE_2"/>
    <property type="match status" value="1"/>
</dbReference>
<dbReference type="InterPro" id="IPR001661">
    <property type="entry name" value="Glyco_hydro_37"/>
</dbReference>
<reference evidence="3 4" key="1">
    <citation type="submission" date="2020-12" db="EMBL/GenBank/DDBJ databases">
        <title>HMF7856_wgs.fasta genome submission.</title>
        <authorList>
            <person name="Kang H."/>
            <person name="Kim H."/>
            <person name="Joh K."/>
        </authorList>
    </citation>
    <scope>NUCLEOTIDE SEQUENCE [LARGE SCALE GENOMIC DNA]</scope>
    <source>
        <strain evidence="3 4">HMF7856</strain>
    </source>
</reference>
<dbReference type="NCBIfam" id="NF009774">
    <property type="entry name" value="PRK13271.1"/>
    <property type="match status" value="1"/>
</dbReference>
<dbReference type="NCBIfam" id="NF009773">
    <property type="entry name" value="PRK13270.1"/>
    <property type="match status" value="1"/>
</dbReference>
<dbReference type="PROSITE" id="PS00927">
    <property type="entry name" value="TREHALASE_1"/>
    <property type="match status" value="1"/>
</dbReference>
<dbReference type="InterPro" id="IPR012341">
    <property type="entry name" value="6hp_glycosidase-like_sf"/>
</dbReference>
<evidence type="ECO:0000256" key="1">
    <source>
        <dbReference type="ARBA" id="ARBA00022801"/>
    </source>
</evidence>
<keyword evidence="1" id="KW-0378">Hydrolase</keyword>
<dbReference type="PANTHER" id="PTHR23403">
    <property type="entry name" value="TREHALASE"/>
    <property type="match status" value="1"/>
</dbReference>
<dbReference type="Proteomes" id="UP000429232">
    <property type="component" value="Chromosome"/>
</dbReference>
<dbReference type="Gene3D" id="1.50.10.10">
    <property type="match status" value="1"/>
</dbReference>
<organism evidence="3 4">
    <name type="scientific">Mucilaginibacter ginkgonis</name>
    <dbReference type="NCBI Taxonomy" id="2682091"/>
    <lineage>
        <taxon>Bacteria</taxon>
        <taxon>Pseudomonadati</taxon>
        <taxon>Bacteroidota</taxon>
        <taxon>Sphingobacteriia</taxon>
        <taxon>Sphingobacteriales</taxon>
        <taxon>Sphingobacteriaceae</taxon>
        <taxon>Mucilaginibacter</taxon>
    </lineage>
</organism>
<keyword evidence="2" id="KW-0326">Glycosidase</keyword>